<dbReference type="RefSeq" id="WP_079464829.1">
    <property type="nucleotide sequence ID" value="NZ_CP033934.1"/>
</dbReference>
<organism evidence="2 4">
    <name type="scientific">Chryseobacterium balustinum</name>
    <dbReference type="NCBI Taxonomy" id="246"/>
    <lineage>
        <taxon>Bacteria</taxon>
        <taxon>Pseudomonadati</taxon>
        <taxon>Bacteroidota</taxon>
        <taxon>Flavobacteriia</taxon>
        <taxon>Flavobacteriales</taxon>
        <taxon>Weeksellaceae</taxon>
        <taxon>Chryseobacterium group</taxon>
        <taxon>Chryseobacterium</taxon>
    </lineage>
</organism>
<reference evidence="2 4" key="2">
    <citation type="submission" date="2018-06" db="EMBL/GenBank/DDBJ databases">
        <authorList>
            <consortium name="Pathogen Informatics"/>
            <person name="Doyle S."/>
        </authorList>
    </citation>
    <scope>NUCLEOTIDE SEQUENCE [LARGE SCALE GENOMIC DNA]</scope>
    <source>
        <strain evidence="2 4">NCTC11212</strain>
    </source>
</reference>
<evidence type="ECO:0000313" key="2">
    <source>
        <dbReference type="EMBL" id="SQA90776.1"/>
    </source>
</evidence>
<dbReference type="EMBL" id="FUZE01000005">
    <property type="protein sequence ID" value="SKB65199.1"/>
    <property type="molecule type" value="Genomic_DNA"/>
</dbReference>
<proteinExistence type="predicted"/>
<gene>
    <name evidence="2" type="ORF">NCTC11212_02674</name>
    <name evidence="1" type="ORF">SAMN05421800_10575</name>
</gene>
<accession>A0AAX2IN28</accession>
<evidence type="ECO:0000313" key="4">
    <source>
        <dbReference type="Proteomes" id="UP000251937"/>
    </source>
</evidence>
<dbReference type="EMBL" id="UAVR01000013">
    <property type="protein sequence ID" value="SQA90776.1"/>
    <property type="molecule type" value="Genomic_DNA"/>
</dbReference>
<dbReference type="AlphaFoldDB" id="A0AAX2IN28"/>
<evidence type="ECO:0000313" key="1">
    <source>
        <dbReference type="EMBL" id="SKB65199.1"/>
    </source>
</evidence>
<dbReference type="Proteomes" id="UP000190669">
    <property type="component" value="Unassembled WGS sequence"/>
</dbReference>
<dbReference type="Proteomes" id="UP000251937">
    <property type="component" value="Unassembled WGS sequence"/>
</dbReference>
<name>A0AAX2IN28_9FLAO</name>
<dbReference type="KEGG" id="cbp:EB354_13305"/>
<reference evidence="1 3" key="1">
    <citation type="submission" date="2017-02" db="EMBL/GenBank/DDBJ databases">
        <authorList>
            <person name="Varghese N."/>
            <person name="Submissions S."/>
        </authorList>
    </citation>
    <scope>NUCLEOTIDE SEQUENCE [LARGE SCALE GENOMIC DNA]</scope>
    <source>
        <strain evidence="1 3">DSM 16775</strain>
    </source>
</reference>
<keyword evidence="3" id="KW-1185">Reference proteome</keyword>
<sequence>MDNIFRDIEEAERNRKSYADKIISSKYDLDNLLSEFMRISMTFYEKGTSPEEHAKFPTKDLVTQVDGKEVSIPIKLNVYDDLITLINAMYPSLVAPFHHYNNYIDYYIKDFLWDDIKYSISDDDPRDSNVLRRTKYQIEIQALLMSIKAGLDRFVGFFSYYYKGISPHTTFGRFKDEKQKFEGFMHTVDSNKDTDTLMAFIHTNYFDWIKIAVAPRDTITHYNDLGLYYEFNSEIQGDIPVHYNERLIKEKGKENLPIYVYSHDTIKEFTESWFRFIQQAFGELINKEPITYYPKF</sequence>
<evidence type="ECO:0000313" key="3">
    <source>
        <dbReference type="Proteomes" id="UP000190669"/>
    </source>
</evidence>
<protein>
    <submittedName>
        <fullName evidence="2">Uncharacterized protein</fullName>
    </submittedName>
</protein>
<comment type="caution">
    <text evidence="2">The sequence shown here is derived from an EMBL/GenBank/DDBJ whole genome shotgun (WGS) entry which is preliminary data.</text>
</comment>